<sequence>MEEDKNSPKYAKLLTEYSKLRAQAKVLKNAVVEERNKVSVLEESLRIKDQNLRRTESEIDSINFRNKQLEHRVSSLQDDLQNLNKSKGGANKSSKSNPSIGINQIDPIIFEDFQKKIIECAQLSSTISDKNNEIEMYINRIKDLELHVSKLSNNHSETEKKLRREIEVLSSKNTELETKIIEATSQLGSEGDSTSLKSDSTMPISNLVASTNHTDDRIAFLEKELNHYRTQYELLKINDALRMDEHLISQSNQLPNLNSINNSNQTTSTTRKVLSSQSSTSSSMSNNNHSTFVNYPTSSQSSGSKSSPCQTKGLPETTKCDDDHEIVLNRDQVVYEHFSKRFEELFQEKSRAESKVINYMTECETLKNNIELLAEEIEEKDKSIVDFKASYIRLEEDFLTTRVNYEEQICVLTDQVISLSDQLASR</sequence>
<evidence type="ECO:0000313" key="5">
    <source>
        <dbReference type="Proteomes" id="UP001153620"/>
    </source>
</evidence>
<dbReference type="GO" id="GO:0016020">
    <property type="term" value="C:membrane"/>
    <property type="evidence" value="ECO:0007669"/>
    <property type="project" value="TreeGrafter"/>
</dbReference>
<proteinExistence type="predicted"/>
<feature type="coiled-coil region" evidence="1">
    <location>
        <begin position="10"/>
        <end position="86"/>
    </location>
</feature>
<dbReference type="Pfam" id="PF10205">
    <property type="entry name" value="KLRAQ"/>
    <property type="match status" value="1"/>
</dbReference>
<evidence type="ECO:0000313" key="4">
    <source>
        <dbReference type="EMBL" id="CAG9805525.1"/>
    </source>
</evidence>
<evidence type="ECO:0000259" key="3">
    <source>
        <dbReference type="SMART" id="SM01254"/>
    </source>
</evidence>
<feature type="coiled-coil region" evidence="1">
    <location>
        <begin position="127"/>
        <end position="186"/>
    </location>
</feature>
<dbReference type="OrthoDB" id="5566667at2759"/>
<accession>A0A9N9RY34</accession>
<dbReference type="InterPro" id="IPR049372">
    <property type="entry name" value="PPP1R21_C"/>
</dbReference>
<dbReference type="AlphaFoldDB" id="A0A9N9RY34"/>
<dbReference type="EMBL" id="OU895878">
    <property type="protein sequence ID" value="CAG9805525.1"/>
    <property type="molecule type" value="Genomic_DNA"/>
</dbReference>
<dbReference type="SMART" id="SM01254">
    <property type="entry name" value="KLRAQ"/>
    <property type="match status" value="1"/>
</dbReference>
<keyword evidence="1" id="KW-0175">Coiled coil</keyword>
<feature type="region of interest" description="Disordered" evidence="2">
    <location>
        <begin position="254"/>
        <end position="318"/>
    </location>
</feature>
<feature type="compositionally biased region" description="Low complexity" evidence="2">
    <location>
        <begin position="298"/>
        <end position="307"/>
    </location>
</feature>
<protein>
    <recommendedName>
        <fullName evidence="3">Protein phosphatase 1 regulatory subunit 21 N-terminal domain-containing protein</fullName>
    </recommendedName>
</protein>
<dbReference type="GO" id="GO:0005769">
    <property type="term" value="C:early endosome"/>
    <property type="evidence" value="ECO:0007669"/>
    <property type="project" value="TreeGrafter"/>
</dbReference>
<reference evidence="4" key="2">
    <citation type="submission" date="2022-10" db="EMBL/GenBank/DDBJ databases">
        <authorList>
            <consortium name="ENA_rothamsted_submissions"/>
            <consortium name="culmorum"/>
            <person name="King R."/>
        </authorList>
    </citation>
    <scope>NUCLEOTIDE SEQUENCE</scope>
</reference>
<gene>
    <name evidence="4" type="ORF">CHIRRI_LOCUS8397</name>
</gene>
<keyword evidence="5" id="KW-1185">Reference proteome</keyword>
<dbReference type="PANTHER" id="PTHR21448:SF0">
    <property type="entry name" value="PROTEIN PHOSPHATASE 1 REGULATORY SUBUNIT 21"/>
    <property type="match status" value="1"/>
</dbReference>
<reference evidence="4" key="1">
    <citation type="submission" date="2022-01" db="EMBL/GenBank/DDBJ databases">
        <authorList>
            <person name="King R."/>
        </authorList>
    </citation>
    <scope>NUCLEOTIDE SEQUENCE</scope>
</reference>
<evidence type="ECO:0000256" key="1">
    <source>
        <dbReference type="SAM" id="Coils"/>
    </source>
</evidence>
<name>A0A9N9RY34_9DIPT</name>
<dbReference type="InterPro" id="IPR040024">
    <property type="entry name" value="PPP1R21"/>
</dbReference>
<feature type="compositionally biased region" description="Low complexity" evidence="2">
    <location>
        <begin position="254"/>
        <end position="290"/>
    </location>
</feature>
<dbReference type="Pfam" id="PF21636">
    <property type="entry name" value="PPP1R21_C"/>
    <property type="match status" value="1"/>
</dbReference>
<organism evidence="4 5">
    <name type="scientific">Chironomus riparius</name>
    <dbReference type="NCBI Taxonomy" id="315576"/>
    <lineage>
        <taxon>Eukaryota</taxon>
        <taxon>Metazoa</taxon>
        <taxon>Ecdysozoa</taxon>
        <taxon>Arthropoda</taxon>
        <taxon>Hexapoda</taxon>
        <taxon>Insecta</taxon>
        <taxon>Pterygota</taxon>
        <taxon>Neoptera</taxon>
        <taxon>Endopterygota</taxon>
        <taxon>Diptera</taxon>
        <taxon>Nematocera</taxon>
        <taxon>Chironomoidea</taxon>
        <taxon>Chironomidae</taxon>
        <taxon>Chironominae</taxon>
        <taxon>Chironomus</taxon>
    </lineage>
</organism>
<dbReference type="PANTHER" id="PTHR21448">
    <property type="entry name" value="SMOOTH MUSCLE MYOSIN HEAVY CHAIN-RELATED"/>
    <property type="match status" value="1"/>
</dbReference>
<feature type="coiled-coil region" evidence="1">
    <location>
        <begin position="349"/>
        <end position="383"/>
    </location>
</feature>
<feature type="domain" description="Protein phosphatase 1 regulatory subunit 21 N-terminal" evidence="3">
    <location>
        <begin position="11"/>
        <end position="113"/>
    </location>
</feature>
<evidence type="ECO:0000256" key="2">
    <source>
        <dbReference type="SAM" id="MobiDB-lite"/>
    </source>
</evidence>
<dbReference type="InterPro" id="IPR019343">
    <property type="entry name" value="PPP1R21_N"/>
</dbReference>
<dbReference type="Proteomes" id="UP001153620">
    <property type="component" value="Chromosome 2"/>
</dbReference>